<keyword evidence="6 10" id="KW-0798">TonB box</keyword>
<evidence type="ECO:0000256" key="10">
    <source>
        <dbReference type="RuleBase" id="RU003357"/>
    </source>
</evidence>
<dbReference type="Gene3D" id="2.60.40.1120">
    <property type="entry name" value="Carboxypeptidase-like, regulatory domain"/>
    <property type="match status" value="1"/>
</dbReference>
<dbReference type="Pfam" id="PF00593">
    <property type="entry name" value="TonB_dep_Rec_b-barrel"/>
    <property type="match status" value="1"/>
</dbReference>
<keyword evidence="7 10" id="KW-0472">Membrane</keyword>
<evidence type="ECO:0000256" key="8">
    <source>
        <dbReference type="ARBA" id="ARBA00023170"/>
    </source>
</evidence>
<dbReference type="Pfam" id="PF13715">
    <property type="entry name" value="CarbopepD_reg_2"/>
    <property type="match status" value="1"/>
</dbReference>
<dbReference type="Pfam" id="PF07715">
    <property type="entry name" value="Plug"/>
    <property type="match status" value="1"/>
</dbReference>
<dbReference type="SUPFAM" id="SSF56935">
    <property type="entry name" value="Porins"/>
    <property type="match status" value="1"/>
</dbReference>
<dbReference type="InterPro" id="IPR037066">
    <property type="entry name" value="Plug_dom_sf"/>
</dbReference>
<feature type="domain" description="TonB-dependent receptor plug" evidence="12">
    <location>
        <begin position="143"/>
        <end position="218"/>
    </location>
</feature>
<keyword evidence="2" id="KW-0813">Transport</keyword>
<evidence type="ECO:0000256" key="4">
    <source>
        <dbReference type="ARBA" id="ARBA00022692"/>
    </source>
</evidence>
<accession>A0A369ADP6</accession>
<evidence type="ECO:0000256" key="3">
    <source>
        <dbReference type="ARBA" id="ARBA00022452"/>
    </source>
</evidence>
<evidence type="ECO:0000256" key="6">
    <source>
        <dbReference type="ARBA" id="ARBA00023077"/>
    </source>
</evidence>
<dbReference type="InterPro" id="IPR008969">
    <property type="entry name" value="CarboxyPept-like_regulatory"/>
</dbReference>
<dbReference type="Proteomes" id="UP000253517">
    <property type="component" value="Unassembled WGS sequence"/>
</dbReference>
<dbReference type="GO" id="GO:0009279">
    <property type="term" value="C:cell outer membrane"/>
    <property type="evidence" value="ECO:0007669"/>
    <property type="project" value="UniProtKB-SubCell"/>
</dbReference>
<evidence type="ECO:0000313" key="13">
    <source>
        <dbReference type="EMBL" id="RCX05554.1"/>
    </source>
</evidence>
<dbReference type="Gene3D" id="2.170.130.10">
    <property type="entry name" value="TonB-dependent receptor, plug domain"/>
    <property type="match status" value="1"/>
</dbReference>
<keyword evidence="4" id="KW-0812">Transmembrane</keyword>
<keyword evidence="3" id="KW-1134">Transmembrane beta strand</keyword>
<keyword evidence="5" id="KW-0732">Signal</keyword>
<dbReference type="InterPro" id="IPR039426">
    <property type="entry name" value="TonB-dep_rcpt-like"/>
</dbReference>
<evidence type="ECO:0000256" key="5">
    <source>
        <dbReference type="ARBA" id="ARBA00022729"/>
    </source>
</evidence>
<sequence length="790" mass="90292">MKIKNAIFTVLMAFGSFMSYGQRPGRVTLAGFVSDAKSAERIVGVNVYVPKLNTGTITNNFGYYSLSLPRGKHTVVFSMVGFKSQQMELNLERDTLINVELLEEITELDEVLIVAEKKQAEKVQMSSIDLPMKSVKKIPMLFGETDLLRAIQYLPGVQSGNEGFTGIYVRGGSPDQNLILLDGVPVYNVSHLFGFFSVFNSDAIKSVQLYKGGFPARFAGRLSSVIDITMKEGNMRDFSGEGSIGLIASRLTIEGPIVTDKTSFILSGRRTYLDLLTQPLISLQSGGARAGYYFGDFNAKLNYILDARNRFYLSYYGGIDRFYFRDRLSSGFQTQTLEGGLQWGNNTGSLRWNHLFNNKMFVNTTLNYTRYRFLTSFEEKHSINTEQNFSAKFFSFIQDFSIKTDWEYSLNKNHYLRFGVISILHDFRPGAAEVKLNLVNIDSVIDFSKRIRAIENGLYVEDEITLNSRTKANIGLHYAQNFVNRAFYHSLQPRISGRLMLSDKTSLKASYVMMQQYIHLLSNTGIGLPTDLWVPATDRVRPQIAHQGAVGASYSLSSSYEFSAEAYYKHMSHLIEYKSGASFFSTTDWQELVYTGGRGWSYGLELFAEKKLGKTTGWIGYTLSWSWRQFAEFNNGLPYPFRFDRRHDVSVVLTHKFSERFDIGFTWVYGTGIATNIPQGQFATLPIEFWDFREPLYINPDMIKVVEHYGPRNSFRMPPYHRADLGLNFNKTLFRGIQRTWNVSFYNLYSRRNPFFIYIDYSNQGNPDRGVYKLVSLFPIIPSISYNLKF</sequence>
<gene>
    <name evidence="13" type="ORF">DES35_101841</name>
</gene>
<evidence type="ECO:0000259" key="12">
    <source>
        <dbReference type="Pfam" id="PF07715"/>
    </source>
</evidence>
<organism evidence="13 14">
    <name type="scientific">Schleiferia thermophila</name>
    <dbReference type="NCBI Taxonomy" id="884107"/>
    <lineage>
        <taxon>Bacteria</taxon>
        <taxon>Pseudomonadati</taxon>
        <taxon>Bacteroidota</taxon>
        <taxon>Flavobacteriia</taxon>
        <taxon>Flavobacteriales</taxon>
        <taxon>Schleiferiaceae</taxon>
        <taxon>Schleiferia</taxon>
    </lineage>
</organism>
<dbReference type="RefSeq" id="WP_244906316.1">
    <property type="nucleotide sequence ID" value="NZ_BHZF01000001.1"/>
</dbReference>
<dbReference type="EMBL" id="QPJS01000001">
    <property type="protein sequence ID" value="RCX05554.1"/>
    <property type="molecule type" value="Genomic_DNA"/>
</dbReference>
<keyword evidence="14" id="KW-1185">Reference proteome</keyword>
<dbReference type="GO" id="GO:0044718">
    <property type="term" value="P:siderophore transmembrane transport"/>
    <property type="evidence" value="ECO:0007669"/>
    <property type="project" value="TreeGrafter"/>
</dbReference>
<feature type="domain" description="TonB-dependent receptor-like beta-barrel" evidence="11">
    <location>
        <begin position="291"/>
        <end position="748"/>
    </location>
</feature>
<keyword evidence="8 13" id="KW-0675">Receptor</keyword>
<dbReference type="Gene3D" id="2.40.170.20">
    <property type="entry name" value="TonB-dependent receptor, beta-barrel domain"/>
    <property type="match status" value="1"/>
</dbReference>
<comment type="caution">
    <text evidence="13">The sequence shown here is derived from an EMBL/GenBank/DDBJ whole genome shotgun (WGS) entry which is preliminary data.</text>
</comment>
<evidence type="ECO:0000256" key="9">
    <source>
        <dbReference type="ARBA" id="ARBA00023237"/>
    </source>
</evidence>
<keyword evidence="9" id="KW-0998">Cell outer membrane</keyword>
<dbReference type="InterPro" id="IPR000531">
    <property type="entry name" value="Beta-barrel_TonB"/>
</dbReference>
<dbReference type="PANTHER" id="PTHR30069">
    <property type="entry name" value="TONB-DEPENDENT OUTER MEMBRANE RECEPTOR"/>
    <property type="match status" value="1"/>
</dbReference>
<evidence type="ECO:0000256" key="2">
    <source>
        <dbReference type="ARBA" id="ARBA00022448"/>
    </source>
</evidence>
<dbReference type="SUPFAM" id="SSF49464">
    <property type="entry name" value="Carboxypeptidase regulatory domain-like"/>
    <property type="match status" value="1"/>
</dbReference>
<dbReference type="PANTHER" id="PTHR30069:SF29">
    <property type="entry name" value="HEMOGLOBIN AND HEMOGLOBIN-HAPTOGLOBIN-BINDING PROTEIN 1-RELATED"/>
    <property type="match status" value="1"/>
</dbReference>
<evidence type="ECO:0000256" key="1">
    <source>
        <dbReference type="ARBA" id="ARBA00004571"/>
    </source>
</evidence>
<dbReference type="InterPro" id="IPR036942">
    <property type="entry name" value="Beta-barrel_TonB_sf"/>
</dbReference>
<comment type="similarity">
    <text evidence="10">Belongs to the TonB-dependent receptor family.</text>
</comment>
<dbReference type="InterPro" id="IPR012910">
    <property type="entry name" value="Plug_dom"/>
</dbReference>
<evidence type="ECO:0000259" key="11">
    <source>
        <dbReference type="Pfam" id="PF00593"/>
    </source>
</evidence>
<protein>
    <submittedName>
        <fullName evidence="13">TonB-dependent receptor-like protein</fullName>
    </submittedName>
</protein>
<evidence type="ECO:0000256" key="7">
    <source>
        <dbReference type="ARBA" id="ARBA00023136"/>
    </source>
</evidence>
<dbReference type="AlphaFoldDB" id="A0A369ADP6"/>
<proteinExistence type="inferred from homology"/>
<name>A0A369ADP6_9FLAO</name>
<reference evidence="13 14" key="1">
    <citation type="submission" date="2018-07" db="EMBL/GenBank/DDBJ databases">
        <title>Genomic Encyclopedia of Type Strains, Phase IV (KMG-IV): sequencing the most valuable type-strain genomes for metagenomic binning, comparative biology and taxonomic classification.</title>
        <authorList>
            <person name="Goeker M."/>
        </authorList>
    </citation>
    <scope>NUCLEOTIDE SEQUENCE [LARGE SCALE GENOMIC DNA]</scope>
    <source>
        <strain evidence="13 14">DSM 21410</strain>
    </source>
</reference>
<dbReference type="GO" id="GO:0015344">
    <property type="term" value="F:siderophore uptake transmembrane transporter activity"/>
    <property type="evidence" value="ECO:0007669"/>
    <property type="project" value="TreeGrafter"/>
</dbReference>
<evidence type="ECO:0000313" key="14">
    <source>
        <dbReference type="Proteomes" id="UP000253517"/>
    </source>
</evidence>
<comment type="subcellular location">
    <subcellularLocation>
        <location evidence="1">Cell outer membrane</location>
        <topology evidence="1">Multi-pass membrane protein</topology>
    </subcellularLocation>
</comment>